<keyword evidence="1" id="KW-0496">Mitochondrion</keyword>
<organism evidence="1">
    <name type="scientific">Caulerpa lentillifera</name>
    <dbReference type="NCBI Taxonomy" id="148947"/>
    <lineage>
        <taxon>Eukaryota</taxon>
        <taxon>Viridiplantae</taxon>
        <taxon>Chlorophyta</taxon>
        <taxon>core chlorophytes</taxon>
        <taxon>Ulvophyceae</taxon>
        <taxon>TCBD clade</taxon>
        <taxon>Bryopsidales</taxon>
        <taxon>Halimedineae</taxon>
        <taxon>Caulerpaceae</taxon>
        <taxon>Caulerpa</taxon>
    </lineage>
</organism>
<dbReference type="RefSeq" id="YP_009504790.1">
    <property type="nucleotide sequence ID" value="NC_038217.1"/>
</dbReference>
<evidence type="ECO:0000313" key="1">
    <source>
        <dbReference type="EMBL" id="AST24265.1"/>
    </source>
</evidence>
<dbReference type="AlphaFoldDB" id="A0A2Z2QLJ2"/>
<reference evidence="1" key="1">
    <citation type="journal article" date="2018" name="Gene">
        <title>The complete mitochondrial genome of the Caulerpa lentillifera (Ulvophyceae, Chlorophyta): Sequence, genome content, organization structure and phylogenetic consideration.</title>
        <authorList>
            <person name="Zheng F."/>
            <person name="Liu H."/>
            <person name="Jiang M."/>
            <person name="Xu Z."/>
            <person name="Wang Z."/>
            <person name="Wang C."/>
            <person name="Du F."/>
            <person name="Shen Z."/>
            <person name="Wang B."/>
        </authorList>
    </citation>
    <scope>NUCLEOTIDE SEQUENCE</scope>
</reference>
<protein>
    <submittedName>
        <fullName evidence="1">Uncharacterized protein</fullName>
    </submittedName>
</protein>
<proteinExistence type="predicted"/>
<dbReference type="GeneID" id="37544058"/>
<name>A0A2Z2QLJ2_9CHLO</name>
<dbReference type="EMBL" id="KX761577">
    <property type="protein sequence ID" value="AST24265.1"/>
    <property type="molecule type" value="Genomic_DNA"/>
</dbReference>
<accession>A0A2Z2QLJ2</accession>
<gene>
    <name evidence="1" type="primary">orf103</name>
</gene>
<geneLocation type="mitochondrion" evidence="1"/>
<sequence>MLFFAKNRSFQRFFVQSATRDAGHCLSLPTASFIRIKVVNNSKHHDGCLPRERRTTKAALQRKPFRVHIKNTRILKRPWFAELTITIIARTCRALCTKLAGLG</sequence>